<proteinExistence type="predicted"/>
<keyword evidence="2" id="KW-1185">Reference proteome</keyword>
<organism evidence="1 2">
    <name type="scientific">Rhizopogon vesiculosus</name>
    <dbReference type="NCBI Taxonomy" id="180088"/>
    <lineage>
        <taxon>Eukaryota</taxon>
        <taxon>Fungi</taxon>
        <taxon>Dikarya</taxon>
        <taxon>Basidiomycota</taxon>
        <taxon>Agaricomycotina</taxon>
        <taxon>Agaricomycetes</taxon>
        <taxon>Agaricomycetidae</taxon>
        <taxon>Boletales</taxon>
        <taxon>Suillineae</taxon>
        <taxon>Rhizopogonaceae</taxon>
        <taxon>Rhizopogon</taxon>
    </lineage>
</organism>
<comment type="caution">
    <text evidence="1">The sequence shown here is derived from an EMBL/GenBank/DDBJ whole genome shotgun (WGS) entry which is preliminary data.</text>
</comment>
<dbReference type="EMBL" id="LVVM01002505">
    <property type="protein sequence ID" value="OJA16587.1"/>
    <property type="molecule type" value="Genomic_DNA"/>
</dbReference>
<evidence type="ECO:0000313" key="1">
    <source>
        <dbReference type="EMBL" id="OJA16587.1"/>
    </source>
</evidence>
<evidence type="ECO:0000313" key="2">
    <source>
        <dbReference type="Proteomes" id="UP000183567"/>
    </source>
</evidence>
<protein>
    <submittedName>
        <fullName evidence="1">Uncharacterized protein</fullName>
    </submittedName>
</protein>
<sequence length="10" mass="1218">MPWADESVRK</sequence>
<dbReference type="Proteomes" id="UP000183567">
    <property type="component" value="Unassembled WGS sequence"/>
</dbReference>
<reference evidence="1 2" key="1">
    <citation type="submission" date="2016-03" db="EMBL/GenBank/DDBJ databases">
        <title>Comparative genomics of the ectomycorrhizal sister species Rhizopogon vinicolor and Rhizopogon vesiculosus (Basidiomycota: Boletales) reveals a divergence of the mating type B locus.</title>
        <authorList>
            <person name="Mujic A.B."/>
            <person name="Kuo A."/>
            <person name="Tritt A."/>
            <person name="Lipzen A."/>
            <person name="Chen C."/>
            <person name="Johnson J."/>
            <person name="Sharma A."/>
            <person name="Barry K."/>
            <person name="Grigoriev I.V."/>
            <person name="Spatafora J.W."/>
        </authorList>
    </citation>
    <scope>NUCLEOTIDE SEQUENCE [LARGE SCALE GENOMIC DNA]</scope>
    <source>
        <strain evidence="1 2">AM-OR11-056</strain>
    </source>
</reference>
<gene>
    <name evidence="1" type="ORF">AZE42_13698</name>
</gene>
<accession>A0A1J8Q9D7</accession>
<name>A0A1J8Q9D7_9AGAM</name>